<dbReference type="AlphaFoldDB" id="A0A2R5F6D9"/>
<evidence type="ECO:0000313" key="2">
    <source>
        <dbReference type="EMBL" id="GBG13840.1"/>
    </source>
</evidence>
<dbReference type="EMBL" id="BDOQ01000003">
    <property type="protein sequence ID" value="GBG13840.1"/>
    <property type="molecule type" value="Genomic_DNA"/>
</dbReference>
<dbReference type="OrthoDB" id="8449465at2"/>
<name>A0A2R5F6D9_9PROT</name>
<protein>
    <submittedName>
        <fullName evidence="2">Uncharacterized protein</fullName>
    </submittedName>
</protein>
<feature type="transmembrane region" description="Helical" evidence="1">
    <location>
        <begin position="7"/>
        <end position="28"/>
    </location>
</feature>
<dbReference type="Proteomes" id="UP000245081">
    <property type="component" value="Unassembled WGS sequence"/>
</dbReference>
<evidence type="ECO:0000256" key="1">
    <source>
        <dbReference type="SAM" id="Phobius"/>
    </source>
</evidence>
<feature type="transmembrane region" description="Helical" evidence="1">
    <location>
        <begin position="48"/>
        <end position="65"/>
    </location>
</feature>
<keyword evidence="3" id="KW-1185">Reference proteome</keyword>
<feature type="transmembrane region" description="Helical" evidence="1">
    <location>
        <begin position="108"/>
        <end position="129"/>
    </location>
</feature>
<keyword evidence="1" id="KW-0472">Membrane</keyword>
<keyword evidence="1" id="KW-0812">Transmembrane</keyword>
<comment type="caution">
    <text evidence="2">The sequence shown here is derived from an EMBL/GenBank/DDBJ whole genome shotgun (WGS) entry which is preliminary data.</text>
</comment>
<sequence>MEILLKAGVFLVMCSLTCAWLGTFARWFPIKGLDGGLIKDYGLLVKAHIDYILMAILNLGFFSVAKASGIALPVEACWLIAIGGFTNPTVFTIAMLKPDFWQYLWAKVYTAATFVVSTVGFVWAGHALWTGA</sequence>
<gene>
    <name evidence="2" type="ORF">NMK_1392</name>
</gene>
<reference evidence="2 3" key="1">
    <citation type="journal article" date="2018" name="Environ. Microbiol.">
        <title>Isolation and genomic characterization of Novimethylophilus kurashikiensis gen. nov. sp. nov., a new lanthanide-dependent methylotrophic species of Methylophilaceae.</title>
        <authorList>
            <person name="Lv H."/>
            <person name="Sahin N."/>
            <person name="Tani A."/>
        </authorList>
    </citation>
    <scope>NUCLEOTIDE SEQUENCE [LARGE SCALE GENOMIC DNA]</scope>
    <source>
        <strain evidence="2 3">La2-4</strain>
    </source>
</reference>
<keyword evidence="1" id="KW-1133">Transmembrane helix</keyword>
<proteinExistence type="predicted"/>
<evidence type="ECO:0000313" key="3">
    <source>
        <dbReference type="Proteomes" id="UP000245081"/>
    </source>
</evidence>
<feature type="transmembrane region" description="Helical" evidence="1">
    <location>
        <begin position="77"/>
        <end position="96"/>
    </location>
</feature>
<accession>A0A2R5F6D9</accession>
<organism evidence="2 3">
    <name type="scientific">Novimethylophilus kurashikiensis</name>
    <dbReference type="NCBI Taxonomy" id="1825523"/>
    <lineage>
        <taxon>Bacteria</taxon>
        <taxon>Pseudomonadati</taxon>
        <taxon>Pseudomonadota</taxon>
        <taxon>Betaproteobacteria</taxon>
        <taxon>Nitrosomonadales</taxon>
        <taxon>Methylophilaceae</taxon>
        <taxon>Novimethylophilus</taxon>
    </lineage>
</organism>